<evidence type="ECO:0000256" key="2">
    <source>
        <dbReference type="ARBA" id="ARBA00022741"/>
    </source>
</evidence>
<dbReference type="PROSITE" id="PS00211">
    <property type="entry name" value="ABC_TRANSPORTER_1"/>
    <property type="match status" value="1"/>
</dbReference>
<dbReference type="SMART" id="SM00382">
    <property type="entry name" value="AAA"/>
    <property type="match status" value="1"/>
</dbReference>
<dbReference type="CDD" id="cd03214">
    <property type="entry name" value="ABC_Iron-Siderophores_B12_Hemin"/>
    <property type="match status" value="1"/>
</dbReference>
<dbReference type="Proteomes" id="UP001597337">
    <property type="component" value="Unassembled WGS sequence"/>
</dbReference>
<dbReference type="InterPro" id="IPR017871">
    <property type="entry name" value="ABC_transporter-like_CS"/>
</dbReference>
<evidence type="ECO:0000313" key="8">
    <source>
        <dbReference type="Proteomes" id="UP001597337"/>
    </source>
</evidence>
<protein>
    <submittedName>
        <fullName evidence="7">ABC transporter ATP-binding protein</fullName>
    </submittedName>
</protein>
<keyword evidence="2" id="KW-0547">Nucleotide-binding</keyword>
<name>A0ABW4YAG8_9GAMM</name>
<dbReference type="Pfam" id="PF00005">
    <property type="entry name" value="ABC_tran"/>
    <property type="match status" value="1"/>
</dbReference>
<evidence type="ECO:0000256" key="3">
    <source>
        <dbReference type="ARBA" id="ARBA00022840"/>
    </source>
</evidence>
<evidence type="ECO:0000256" key="5">
    <source>
        <dbReference type="ARBA" id="ARBA00037066"/>
    </source>
</evidence>
<dbReference type="EMBL" id="JBHUHX010000016">
    <property type="protein sequence ID" value="MFD2111923.1"/>
    <property type="molecule type" value="Genomic_DNA"/>
</dbReference>
<evidence type="ECO:0000256" key="1">
    <source>
        <dbReference type="ARBA" id="ARBA00022448"/>
    </source>
</evidence>
<feature type="domain" description="ABC transporter" evidence="6">
    <location>
        <begin position="4"/>
        <end position="242"/>
    </location>
</feature>
<organism evidence="7 8">
    <name type="scientific">Thiorhodococcus fuscus</name>
    <dbReference type="NCBI Taxonomy" id="527200"/>
    <lineage>
        <taxon>Bacteria</taxon>
        <taxon>Pseudomonadati</taxon>
        <taxon>Pseudomonadota</taxon>
        <taxon>Gammaproteobacteria</taxon>
        <taxon>Chromatiales</taxon>
        <taxon>Chromatiaceae</taxon>
        <taxon>Thiorhodococcus</taxon>
    </lineage>
</organism>
<sequence>MSLLEVSGLDVVLGGKPLVRGLSFTIGEGELLGLIGPNGAGKSTVVKAIAQLLDHGGEIRFRGRPLNAMPARERALCLAYLSQEDPLQWPISVRDLVGLGRHPYRGSWWRGAGGPRKGDLEAIESAMRLTDVWRLRERRVTQLSGGERARARLARVLAVEAPLILADEPVAALDPRHQLQVMRLLRSVCQSGRGVLVVLHDLTLASRFCDRLVMMDRGELIATGTPSEVLTAENLARTYGVRAVMGEHDGQGYVVPWDTSGPMRS</sequence>
<keyword evidence="3 7" id="KW-0067">ATP-binding</keyword>
<dbReference type="PROSITE" id="PS50893">
    <property type="entry name" value="ABC_TRANSPORTER_2"/>
    <property type="match status" value="1"/>
</dbReference>
<evidence type="ECO:0000313" key="7">
    <source>
        <dbReference type="EMBL" id="MFD2111923.1"/>
    </source>
</evidence>
<dbReference type="InterPro" id="IPR027417">
    <property type="entry name" value="P-loop_NTPase"/>
</dbReference>
<comment type="caution">
    <text evidence="7">The sequence shown here is derived from an EMBL/GenBank/DDBJ whole genome shotgun (WGS) entry which is preliminary data.</text>
</comment>
<dbReference type="PANTHER" id="PTHR42794:SF1">
    <property type="entry name" value="HEMIN IMPORT ATP-BINDING PROTEIN HMUV"/>
    <property type="match status" value="1"/>
</dbReference>
<dbReference type="SUPFAM" id="SSF52540">
    <property type="entry name" value="P-loop containing nucleoside triphosphate hydrolases"/>
    <property type="match status" value="1"/>
</dbReference>
<reference evidence="8" key="1">
    <citation type="journal article" date="2019" name="Int. J. Syst. Evol. Microbiol.">
        <title>The Global Catalogue of Microorganisms (GCM) 10K type strain sequencing project: providing services to taxonomists for standard genome sequencing and annotation.</title>
        <authorList>
            <consortium name="The Broad Institute Genomics Platform"/>
            <consortium name="The Broad Institute Genome Sequencing Center for Infectious Disease"/>
            <person name="Wu L."/>
            <person name="Ma J."/>
        </authorList>
    </citation>
    <scope>NUCLEOTIDE SEQUENCE [LARGE SCALE GENOMIC DNA]</scope>
    <source>
        <strain evidence="8">KACC 12597</strain>
    </source>
</reference>
<keyword evidence="1" id="KW-0813">Transport</keyword>
<gene>
    <name evidence="7" type="ORF">ACFSJC_08735</name>
</gene>
<keyword evidence="8" id="KW-1185">Reference proteome</keyword>
<evidence type="ECO:0000259" key="6">
    <source>
        <dbReference type="PROSITE" id="PS50893"/>
    </source>
</evidence>
<comment type="function">
    <text evidence="5">Part of the ABC transporter complex HmuTUV involved in hemin import. Responsible for energy coupling to the transport system.</text>
</comment>
<dbReference type="GO" id="GO:0005524">
    <property type="term" value="F:ATP binding"/>
    <property type="evidence" value="ECO:0007669"/>
    <property type="project" value="UniProtKB-KW"/>
</dbReference>
<keyword evidence="4" id="KW-1278">Translocase</keyword>
<proteinExistence type="predicted"/>
<dbReference type="InterPro" id="IPR003439">
    <property type="entry name" value="ABC_transporter-like_ATP-bd"/>
</dbReference>
<dbReference type="PANTHER" id="PTHR42794">
    <property type="entry name" value="HEMIN IMPORT ATP-BINDING PROTEIN HMUV"/>
    <property type="match status" value="1"/>
</dbReference>
<dbReference type="InterPro" id="IPR003593">
    <property type="entry name" value="AAA+_ATPase"/>
</dbReference>
<dbReference type="RefSeq" id="WP_386025757.1">
    <property type="nucleotide sequence ID" value="NZ_JBHUHX010000016.1"/>
</dbReference>
<evidence type="ECO:0000256" key="4">
    <source>
        <dbReference type="ARBA" id="ARBA00022967"/>
    </source>
</evidence>
<dbReference type="Gene3D" id="3.40.50.300">
    <property type="entry name" value="P-loop containing nucleotide triphosphate hydrolases"/>
    <property type="match status" value="1"/>
</dbReference>
<accession>A0ABW4YAG8</accession>